<dbReference type="InterPro" id="IPR006195">
    <property type="entry name" value="aa-tRNA-synth_II"/>
</dbReference>
<dbReference type="InterPro" id="IPR036754">
    <property type="entry name" value="YbaK/aa-tRNA-synt-asso_dom_sf"/>
</dbReference>
<keyword evidence="4 10" id="KW-0436">Ligase</keyword>
<dbReference type="FunFam" id="3.30.930.10:FF:000066">
    <property type="entry name" value="Proline--tRNA ligase"/>
    <property type="match status" value="1"/>
</dbReference>
<keyword evidence="3 10" id="KW-0963">Cytoplasm</keyword>
<comment type="similarity">
    <text evidence="10">Belongs to the class-II aminoacyl-tRNA synthetase family. ProS type 1 subfamily.</text>
</comment>
<proteinExistence type="inferred from homology"/>
<evidence type="ECO:0000256" key="8">
    <source>
        <dbReference type="ARBA" id="ARBA00023146"/>
    </source>
</evidence>
<comment type="subcellular location">
    <subcellularLocation>
        <location evidence="1 10">Cytoplasm</location>
    </subcellularLocation>
</comment>
<dbReference type="GO" id="GO:0002161">
    <property type="term" value="F:aminoacyl-tRNA deacylase activity"/>
    <property type="evidence" value="ECO:0007669"/>
    <property type="project" value="InterPro"/>
</dbReference>
<dbReference type="InterPro" id="IPR023717">
    <property type="entry name" value="Pro-tRNA-Synthase_IIa_type1"/>
</dbReference>
<dbReference type="Proteomes" id="UP000051861">
    <property type="component" value="Unassembled WGS sequence"/>
</dbReference>
<comment type="catalytic activity">
    <reaction evidence="9 10">
        <text>tRNA(Pro) + L-proline + ATP = L-prolyl-tRNA(Pro) + AMP + diphosphate</text>
        <dbReference type="Rhea" id="RHEA:14305"/>
        <dbReference type="Rhea" id="RHEA-COMP:9700"/>
        <dbReference type="Rhea" id="RHEA-COMP:9702"/>
        <dbReference type="ChEBI" id="CHEBI:30616"/>
        <dbReference type="ChEBI" id="CHEBI:33019"/>
        <dbReference type="ChEBI" id="CHEBI:60039"/>
        <dbReference type="ChEBI" id="CHEBI:78442"/>
        <dbReference type="ChEBI" id="CHEBI:78532"/>
        <dbReference type="ChEBI" id="CHEBI:456215"/>
        <dbReference type="EC" id="6.1.1.15"/>
    </reaction>
</comment>
<dbReference type="InterPro" id="IPR004154">
    <property type="entry name" value="Anticodon-bd"/>
</dbReference>
<dbReference type="InterPro" id="IPR002314">
    <property type="entry name" value="aa-tRNA-synt_IIb"/>
</dbReference>
<dbReference type="NCBIfam" id="TIGR00409">
    <property type="entry name" value="proS_fam_II"/>
    <property type="match status" value="1"/>
</dbReference>
<comment type="domain">
    <text evidence="10">Consists of three domains: the N-terminal catalytic domain, the editing domain and the C-terminal anticodon-binding domain.</text>
</comment>
<dbReference type="PROSITE" id="PS50862">
    <property type="entry name" value="AA_TRNA_LIGASE_II"/>
    <property type="match status" value="1"/>
</dbReference>
<dbReference type="AlphaFoldDB" id="A0A0S7XRH7"/>
<dbReference type="InterPro" id="IPR033730">
    <property type="entry name" value="ProRS_core_prok"/>
</dbReference>
<dbReference type="PANTHER" id="PTHR42753:SF2">
    <property type="entry name" value="PROLINE--TRNA LIGASE"/>
    <property type="match status" value="1"/>
</dbReference>
<dbReference type="EC" id="6.1.1.15" evidence="10"/>
<keyword evidence="8 10" id="KW-0030">Aminoacyl-tRNA synthetase</keyword>
<dbReference type="EMBL" id="LIZX01000146">
    <property type="protein sequence ID" value="KPJ65018.1"/>
    <property type="molecule type" value="Genomic_DNA"/>
</dbReference>
<dbReference type="SUPFAM" id="SSF52954">
    <property type="entry name" value="Class II aaRS ABD-related"/>
    <property type="match status" value="1"/>
</dbReference>
<dbReference type="CDD" id="cd04334">
    <property type="entry name" value="ProRS-INS"/>
    <property type="match status" value="1"/>
</dbReference>
<dbReference type="GO" id="GO:0005829">
    <property type="term" value="C:cytosol"/>
    <property type="evidence" value="ECO:0007669"/>
    <property type="project" value="TreeGrafter"/>
</dbReference>
<dbReference type="InterPro" id="IPR036621">
    <property type="entry name" value="Anticodon-bd_dom_sf"/>
</dbReference>
<dbReference type="GO" id="GO:0005524">
    <property type="term" value="F:ATP binding"/>
    <property type="evidence" value="ECO:0007669"/>
    <property type="project" value="UniProtKB-UniRule"/>
</dbReference>
<keyword evidence="5 10" id="KW-0547">Nucleotide-binding</keyword>
<evidence type="ECO:0000313" key="13">
    <source>
        <dbReference type="Proteomes" id="UP000051861"/>
    </source>
</evidence>
<keyword evidence="7 10" id="KW-0648">Protein biosynthesis</keyword>
<dbReference type="InterPro" id="IPR044140">
    <property type="entry name" value="ProRS_anticodon_short"/>
</dbReference>
<reference evidence="12 13" key="1">
    <citation type="journal article" date="2015" name="Microbiome">
        <title>Genomic resolution of linkages in carbon, nitrogen, and sulfur cycling among widespread estuary sediment bacteria.</title>
        <authorList>
            <person name="Baker B.J."/>
            <person name="Lazar C.S."/>
            <person name="Teske A.P."/>
            <person name="Dick G.J."/>
        </authorList>
    </citation>
    <scope>NUCLEOTIDE SEQUENCE [LARGE SCALE GENOMIC DNA]</scope>
    <source>
        <strain evidence="12">DG_54_3</strain>
    </source>
</reference>
<accession>A0A0S7XRH7</accession>
<comment type="caution">
    <text evidence="12">The sequence shown here is derived from an EMBL/GenBank/DDBJ whole genome shotgun (WGS) entry which is preliminary data.</text>
</comment>
<gene>
    <name evidence="10" type="primary">proS</name>
    <name evidence="12" type="ORF">AMJ44_11425</name>
</gene>
<evidence type="ECO:0000256" key="6">
    <source>
        <dbReference type="ARBA" id="ARBA00022840"/>
    </source>
</evidence>
<evidence type="ECO:0000256" key="7">
    <source>
        <dbReference type="ARBA" id="ARBA00022917"/>
    </source>
</evidence>
<evidence type="ECO:0000259" key="11">
    <source>
        <dbReference type="PROSITE" id="PS50862"/>
    </source>
</evidence>
<keyword evidence="6 10" id="KW-0067">ATP-binding</keyword>
<dbReference type="Pfam" id="PF04073">
    <property type="entry name" value="tRNA_edit"/>
    <property type="match status" value="1"/>
</dbReference>
<dbReference type="Pfam" id="PF03129">
    <property type="entry name" value="HGTP_anticodon"/>
    <property type="match status" value="1"/>
</dbReference>
<dbReference type="InterPro" id="IPR002316">
    <property type="entry name" value="Pro-tRNA-ligase_IIa"/>
</dbReference>
<dbReference type="SUPFAM" id="SSF55826">
    <property type="entry name" value="YbaK/ProRS associated domain"/>
    <property type="match status" value="1"/>
</dbReference>
<protein>
    <recommendedName>
        <fullName evidence="10">Proline--tRNA ligase</fullName>
        <ecNumber evidence="10">6.1.1.15</ecNumber>
    </recommendedName>
    <alternativeName>
        <fullName evidence="10">Prolyl-tRNA synthetase</fullName>
        <shortName evidence="10">ProRS</shortName>
    </alternativeName>
</protein>
<dbReference type="PIRSF" id="PIRSF001535">
    <property type="entry name" value="ProRS_1"/>
    <property type="match status" value="1"/>
</dbReference>
<comment type="subunit">
    <text evidence="2 10">Homodimer.</text>
</comment>
<organism evidence="12 13">
    <name type="scientific">candidate division WOR-1 bacterium DG_54_3</name>
    <dbReference type="NCBI Taxonomy" id="1703775"/>
    <lineage>
        <taxon>Bacteria</taxon>
        <taxon>Bacillati</taxon>
        <taxon>Saganbacteria</taxon>
    </lineage>
</organism>
<evidence type="ECO:0000256" key="1">
    <source>
        <dbReference type="ARBA" id="ARBA00004496"/>
    </source>
</evidence>
<dbReference type="GO" id="GO:0006433">
    <property type="term" value="P:prolyl-tRNA aminoacylation"/>
    <property type="evidence" value="ECO:0007669"/>
    <property type="project" value="UniProtKB-UniRule"/>
</dbReference>
<dbReference type="CDD" id="cd00779">
    <property type="entry name" value="ProRS_core_prok"/>
    <property type="match status" value="1"/>
</dbReference>
<feature type="domain" description="Aminoacyl-transfer RNA synthetases class-II family profile" evidence="11">
    <location>
        <begin position="38"/>
        <end position="468"/>
    </location>
</feature>
<evidence type="ECO:0000256" key="3">
    <source>
        <dbReference type="ARBA" id="ARBA00022490"/>
    </source>
</evidence>
<evidence type="ECO:0000256" key="9">
    <source>
        <dbReference type="ARBA" id="ARBA00047671"/>
    </source>
</evidence>
<dbReference type="PATRIC" id="fig|1703775.3.peg.1243"/>
<evidence type="ECO:0000256" key="4">
    <source>
        <dbReference type="ARBA" id="ARBA00022598"/>
    </source>
</evidence>
<dbReference type="InterPro" id="IPR004500">
    <property type="entry name" value="Pro-tRNA-synth_IIa_bac-type"/>
</dbReference>
<dbReference type="Pfam" id="PF00587">
    <property type="entry name" value="tRNA-synt_2b"/>
    <property type="match status" value="1"/>
</dbReference>
<evidence type="ECO:0000256" key="5">
    <source>
        <dbReference type="ARBA" id="ARBA00022741"/>
    </source>
</evidence>
<evidence type="ECO:0000313" key="12">
    <source>
        <dbReference type="EMBL" id="KPJ65018.1"/>
    </source>
</evidence>
<dbReference type="InterPro" id="IPR045864">
    <property type="entry name" value="aa-tRNA-synth_II/BPL/LPL"/>
</dbReference>
<dbReference type="NCBIfam" id="NF006625">
    <property type="entry name" value="PRK09194.1"/>
    <property type="match status" value="1"/>
</dbReference>
<dbReference type="HAMAP" id="MF_01569">
    <property type="entry name" value="Pro_tRNA_synth_type1"/>
    <property type="match status" value="1"/>
</dbReference>
<dbReference type="Gene3D" id="3.40.50.800">
    <property type="entry name" value="Anticodon-binding domain"/>
    <property type="match status" value="1"/>
</dbReference>
<dbReference type="PRINTS" id="PR01046">
    <property type="entry name" value="TRNASYNTHPRO"/>
</dbReference>
<dbReference type="PANTHER" id="PTHR42753">
    <property type="entry name" value="MITOCHONDRIAL RIBOSOME PROTEIN L39/PROLYL-TRNA LIGASE FAMILY MEMBER"/>
    <property type="match status" value="1"/>
</dbReference>
<dbReference type="GO" id="GO:0004827">
    <property type="term" value="F:proline-tRNA ligase activity"/>
    <property type="evidence" value="ECO:0007669"/>
    <property type="project" value="UniProtKB-UniRule"/>
</dbReference>
<comment type="function">
    <text evidence="10">Catalyzes the attachment of proline to tRNA(Pro) in a two-step reaction: proline is first activated by ATP to form Pro-AMP and then transferred to the acceptor end of tRNA(Pro). As ProRS can inadvertently accommodate and process non-cognate amino acids such as alanine and cysteine, to avoid such errors it has two additional distinct editing activities against alanine. One activity is designated as 'pretransfer' editing and involves the tRNA(Pro)-independent hydrolysis of activated Ala-AMP. The other activity is designated 'posttransfer' editing and involves deacylation of mischarged Ala-tRNA(Pro). The misacylated Cys-tRNA(Pro) is not edited by ProRS.</text>
</comment>
<dbReference type="SUPFAM" id="SSF55681">
    <property type="entry name" value="Class II aaRS and biotin synthetases"/>
    <property type="match status" value="1"/>
</dbReference>
<dbReference type="Gene3D" id="3.30.930.10">
    <property type="entry name" value="Bira Bifunctional Protein, Domain 2"/>
    <property type="match status" value="2"/>
</dbReference>
<sequence length="569" mass="63894">MRMSQLVAPTLREDPSEAEVVSHKLLLRGGFIRKLAAGIYTYLPLGFLVLNKVINIVREEMKRAGAQEVFMPALLPAELWHETGRWDVYGKELFRIKDRHERDFCLGPTHEEIITDLVRNSVRSYKQLPVNLYQIQTKFRDEIRPRFGLMRGREFMMKDAYSFHIAEDDLEKEYKNMYEAYCRIFDRMGLKYRVVEAESGAIGGGYSQEFMVLAETGEEEIFHCMKCDYAASRESAGVGKWKMGEGTRPKAEAKVKEVHTPGAKTIEEVTAFLKTSADKMIKTLIYETEHGPVAALIRGDHALNEAKLKKVLGVEDLRLASEKVIEKVTKAPLGFAGPVGLKGIKIAADTAVPLVEHGVSGANKKDYHLINISYGRDYKADLVGDIRYALRSDVCPRCEKGKLEVMRGIEVGHVFKLGTKYSEKMGCVFLDENNQEKPMIMGCYGIGIGRTAQAAVEQSNDKDGIVWPIPLAPFQVAIVPVNSTDKEQMETAQKIYEEGRGMGIEILLDDREQRIGAKLKDIDLIGIPIKVIVGKALKEGKVEIKLRKTAEVKLAPIEKALEEIKKLLS</sequence>
<evidence type="ECO:0000256" key="2">
    <source>
        <dbReference type="ARBA" id="ARBA00011738"/>
    </source>
</evidence>
<dbReference type="CDD" id="cd00861">
    <property type="entry name" value="ProRS_anticodon_short"/>
    <property type="match status" value="1"/>
</dbReference>
<dbReference type="InterPro" id="IPR007214">
    <property type="entry name" value="YbaK/aa-tRNA-synth-assoc-dom"/>
</dbReference>
<dbReference type="InterPro" id="IPR050062">
    <property type="entry name" value="Pro-tRNA_synthetase"/>
</dbReference>
<evidence type="ECO:0000256" key="10">
    <source>
        <dbReference type="HAMAP-Rule" id="MF_01569"/>
    </source>
</evidence>
<name>A0A0S7XRH7_UNCSA</name>